<dbReference type="GO" id="GO:0009236">
    <property type="term" value="P:cobalamin biosynthetic process"/>
    <property type="evidence" value="ECO:0007669"/>
    <property type="project" value="UniProtKB-UniPathway"/>
</dbReference>
<evidence type="ECO:0000313" key="5">
    <source>
        <dbReference type="Proteomes" id="UP000477849"/>
    </source>
</evidence>
<organism evidence="4 5">
    <name type="scientific">Rhizobium daejeonense</name>
    <dbReference type="NCBI Taxonomy" id="240521"/>
    <lineage>
        <taxon>Bacteria</taxon>
        <taxon>Pseudomonadati</taxon>
        <taxon>Pseudomonadota</taxon>
        <taxon>Alphaproteobacteria</taxon>
        <taxon>Hyphomicrobiales</taxon>
        <taxon>Rhizobiaceae</taxon>
        <taxon>Rhizobium/Agrobacterium group</taxon>
        <taxon>Rhizobium</taxon>
    </lineage>
</organism>
<name>A0A6M1S3W0_9HYPH</name>
<dbReference type="UniPathway" id="UPA00148"/>
<evidence type="ECO:0000313" key="4">
    <source>
        <dbReference type="EMBL" id="NGO63078.1"/>
    </source>
</evidence>
<dbReference type="InterPro" id="IPR003723">
    <property type="entry name" value="Precorrin-6x_reduct"/>
</dbReference>
<comment type="pathway">
    <text evidence="1">Cofactor biosynthesis; adenosylcobalamin biosynthesis.</text>
</comment>
<dbReference type="PANTHER" id="PTHR36925:SF1">
    <property type="entry name" value="COBALT-PRECORRIN-6A REDUCTASE"/>
    <property type="match status" value="1"/>
</dbReference>
<keyword evidence="3 4" id="KW-0560">Oxidoreductase</keyword>
<dbReference type="RefSeq" id="WP_163899299.1">
    <property type="nucleotide sequence ID" value="NZ_CP048427.1"/>
</dbReference>
<evidence type="ECO:0000256" key="1">
    <source>
        <dbReference type="ARBA" id="ARBA00004953"/>
    </source>
</evidence>
<accession>A0A6M1S3W0</accession>
<evidence type="ECO:0000256" key="2">
    <source>
        <dbReference type="ARBA" id="ARBA00022573"/>
    </source>
</evidence>
<evidence type="ECO:0000256" key="3">
    <source>
        <dbReference type="ARBA" id="ARBA00023002"/>
    </source>
</evidence>
<dbReference type="PANTHER" id="PTHR36925">
    <property type="entry name" value="COBALT-PRECORRIN-6A REDUCTASE"/>
    <property type="match status" value="1"/>
</dbReference>
<proteinExistence type="predicted"/>
<dbReference type="Proteomes" id="UP000477849">
    <property type="component" value="Unassembled WGS sequence"/>
</dbReference>
<protein>
    <submittedName>
        <fullName evidence="4">Cobalt-precorrin-6A reductase</fullName>
        <ecNumber evidence="4">1.3.1.106</ecNumber>
    </submittedName>
</protein>
<dbReference type="NCBIfam" id="NF005968">
    <property type="entry name" value="PRK08057.1-2"/>
    <property type="match status" value="1"/>
</dbReference>
<dbReference type="EMBL" id="JAAKZH010000001">
    <property type="protein sequence ID" value="NGO63078.1"/>
    <property type="molecule type" value="Genomic_DNA"/>
</dbReference>
<keyword evidence="5" id="KW-1185">Reference proteome</keyword>
<dbReference type="AlphaFoldDB" id="A0A6M1S3W0"/>
<comment type="caution">
    <text evidence="4">The sequence shown here is derived from an EMBL/GenBank/DDBJ whole genome shotgun (WGS) entry which is preliminary data.</text>
</comment>
<dbReference type="EC" id="1.3.1.106" evidence="4"/>
<dbReference type="GO" id="GO:0016994">
    <property type="term" value="F:precorrin-6A reductase activity"/>
    <property type="evidence" value="ECO:0007669"/>
    <property type="project" value="InterPro"/>
</dbReference>
<dbReference type="PROSITE" id="PS51014">
    <property type="entry name" value="COBK_CBIJ"/>
    <property type="match status" value="1"/>
</dbReference>
<reference evidence="4 5" key="1">
    <citation type="submission" date="2020-02" db="EMBL/GenBank/DDBJ databases">
        <title>Genome sequence of the type strain CCBAU10050 of Rhizobium daejeonense.</title>
        <authorList>
            <person name="Gao J."/>
            <person name="Sun J."/>
        </authorList>
    </citation>
    <scope>NUCLEOTIDE SEQUENCE [LARGE SCALE GENOMIC DNA]</scope>
    <source>
        <strain evidence="4 5">CCBAU10050</strain>
    </source>
</reference>
<keyword evidence="2" id="KW-0169">Cobalamin biosynthesis</keyword>
<gene>
    <name evidence="4" type="ORF">G6N76_05285</name>
</gene>
<dbReference type="Pfam" id="PF02571">
    <property type="entry name" value="CbiJ"/>
    <property type="match status" value="1"/>
</dbReference>
<sequence>MREKILILGGTAEAADLAARLVAEGKVDVLTSLAGRTTNPAQIAGTVRIGGFGGVEGLARFLNENRIDRVIDATHPFATRISENARLACESAGVPLERLDRPSWTRDDKDRWTEVTTLEEAAAALPGGAYVFLALGRQYLSAFEKRDDCHFVIRMVDPPQKTLAFLNFELILGKPSADPRSEAELLKRHGITHLVCRNSGGNAGYGKILAARELSLPVVMIRR</sequence>